<evidence type="ECO:0000256" key="7">
    <source>
        <dbReference type="SAM" id="SignalP"/>
    </source>
</evidence>
<dbReference type="SUPFAM" id="SSF48452">
    <property type="entry name" value="TPR-like"/>
    <property type="match status" value="1"/>
</dbReference>
<sequence>MMFRSAMNLRNSLVLLGALALGACASSDPSELAFEEVPAEKLYAQGLTAMDSGDDSLARKKFEELDRQHPYSNFARRSMVLSAYNAYRQGDYSESVSSAKRFIALYPSDEDVPYAYYLIGQSYYRQIPEVTRDQEAAERAMQAMNELVQRYPDSEYASDARKKIRITMDQLAGKEMQIGRYYLERKEYIAAANRFKLVVKDFQTTRHVEEGLMRLAQTYLAMGIVHEAQTAVAVLGHNFPESKWYKQAYSMLTKDGLQPEVNKGSWMSKIFS</sequence>
<dbReference type="InterPro" id="IPR039565">
    <property type="entry name" value="BamD-like"/>
</dbReference>
<evidence type="ECO:0000259" key="8">
    <source>
        <dbReference type="Pfam" id="PF13525"/>
    </source>
</evidence>
<evidence type="ECO:0000256" key="2">
    <source>
        <dbReference type="ARBA" id="ARBA00023136"/>
    </source>
</evidence>
<dbReference type="GO" id="GO:0051205">
    <property type="term" value="P:protein insertion into membrane"/>
    <property type="evidence" value="ECO:0007669"/>
    <property type="project" value="UniProtKB-UniRule"/>
</dbReference>
<keyword evidence="10" id="KW-1185">Reference proteome</keyword>
<dbReference type="GO" id="GO:1990063">
    <property type="term" value="C:Bam protein complex"/>
    <property type="evidence" value="ECO:0007669"/>
    <property type="project" value="TreeGrafter"/>
</dbReference>
<dbReference type="CDD" id="cd15830">
    <property type="entry name" value="BamD"/>
    <property type="match status" value="1"/>
</dbReference>
<comment type="subunit">
    <text evidence="6">Part of the Bam complex.</text>
</comment>
<feature type="domain" description="Outer membrane lipoprotein BamD-like" evidence="8">
    <location>
        <begin position="37"/>
        <end position="231"/>
    </location>
</feature>
<keyword evidence="4 6" id="KW-0998">Cell outer membrane</keyword>
<evidence type="ECO:0000256" key="4">
    <source>
        <dbReference type="ARBA" id="ARBA00023237"/>
    </source>
</evidence>
<dbReference type="Proteomes" id="UP000219439">
    <property type="component" value="Unassembled WGS sequence"/>
</dbReference>
<dbReference type="PANTHER" id="PTHR37423:SF1">
    <property type="entry name" value="OUTER MEMBRANE PROTEIN ASSEMBLY FACTOR BAMD"/>
    <property type="match status" value="1"/>
</dbReference>
<feature type="chain" id="PRO_5013411445" description="Outer membrane protein assembly factor BamD" evidence="7">
    <location>
        <begin position="26"/>
        <end position="272"/>
    </location>
</feature>
<evidence type="ECO:0000313" key="9">
    <source>
        <dbReference type="EMBL" id="SNZ09044.1"/>
    </source>
</evidence>
<dbReference type="NCBIfam" id="TIGR03302">
    <property type="entry name" value="OM_YfiO"/>
    <property type="match status" value="1"/>
</dbReference>
<evidence type="ECO:0000256" key="6">
    <source>
        <dbReference type="HAMAP-Rule" id="MF_00922"/>
    </source>
</evidence>
<dbReference type="HAMAP" id="MF_00922">
    <property type="entry name" value="OM_assembly_BamD"/>
    <property type="match status" value="1"/>
</dbReference>
<dbReference type="RefSeq" id="WP_244580043.1">
    <property type="nucleotide sequence ID" value="NZ_OBEL01000001.1"/>
</dbReference>
<comment type="function">
    <text evidence="6">Part of the outer membrane protein assembly complex, which is involved in assembly and insertion of beta-barrel proteins into the outer membrane.</text>
</comment>
<evidence type="ECO:0000256" key="1">
    <source>
        <dbReference type="ARBA" id="ARBA00022729"/>
    </source>
</evidence>
<keyword evidence="1 6" id="KW-0732">Signal</keyword>
<reference evidence="9 10" key="1">
    <citation type="submission" date="2017-09" db="EMBL/GenBank/DDBJ databases">
        <authorList>
            <person name="Ehlers B."/>
            <person name="Leendertz F.H."/>
        </authorList>
    </citation>
    <scope>NUCLEOTIDE SEQUENCE [LARGE SCALE GENOMIC DNA]</scope>
    <source>
        <strain evidence="9 10">DSM 18289</strain>
    </source>
</reference>
<dbReference type="GO" id="GO:0043165">
    <property type="term" value="P:Gram-negative-bacterium-type cell outer membrane assembly"/>
    <property type="evidence" value="ECO:0007669"/>
    <property type="project" value="UniProtKB-UniRule"/>
</dbReference>
<dbReference type="InterPro" id="IPR011990">
    <property type="entry name" value="TPR-like_helical_dom_sf"/>
</dbReference>
<evidence type="ECO:0000256" key="3">
    <source>
        <dbReference type="ARBA" id="ARBA00023139"/>
    </source>
</evidence>
<dbReference type="AlphaFoldDB" id="A0A285NHS8"/>
<dbReference type="PANTHER" id="PTHR37423">
    <property type="entry name" value="SOLUBLE LYTIC MUREIN TRANSGLYCOSYLASE-RELATED"/>
    <property type="match status" value="1"/>
</dbReference>
<dbReference type="Pfam" id="PF13525">
    <property type="entry name" value="YfiO"/>
    <property type="match status" value="1"/>
</dbReference>
<dbReference type="InterPro" id="IPR017689">
    <property type="entry name" value="BamD"/>
</dbReference>
<evidence type="ECO:0000256" key="5">
    <source>
        <dbReference type="ARBA" id="ARBA00023288"/>
    </source>
</evidence>
<gene>
    <name evidence="6" type="primary">bamD</name>
    <name evidence="9" type="ORF">SAMN06265368_1913</name>
</gene>
<comment type="subcellular location">
    <subcellularLocation>
        <location evidence="6">Cell outer membrane</location>
        <topology evidence="6">Lipid-anchor</topology>
    </subcellularLocation>
</comment>
<organism evidence="9 10">
    <name type="scientific">Cohaesibacter gelatinilyticus</name>
    <dbReference type="NCBI Taxonomy" id="372072"/>
    <lineage>
        <taxon>Bacteria</taxon>
        <taxon>Pseudomonadati</taxon>
        <taxon>Pseudomonadota</taxon>
        <taxon>Alphaproteobacteria</taxon>
        <taxon>Hyphomicrobiales</taxon>
        <taxon>Cohaesibacteraceae</taxon>
    </lineage>
</organism>
<keyword evidence="3 6" id="KW-0564">Palmitate</keyword>
<dbReference type="EMBL" id="OBEL01000001">
    <property type="protein sequence ID" value="SNZ09044.1"/>
    <property type="molecule type" value="Genomic_DNA"/>
</dbReference>
<dbReference type="Gene3D" id="1.25.40.10">
    <property type="entry name" value="Tetratricopeptide repeat domain"/>
    <property type="match status" value="1"/>
</dbReference>
<protein>
    <recommendedName>
        <fullName evidence="6">Outer membrane protein assembly factor BamD</fullName>
    </recommendedName>
</protein>
<comment type="similarity">
    <text evidence="6">Belongs to the BamD family.</text>
</comment>
<proteinExistence type="inferred from homology"/>
<name>A0A285NHS8_9HYPH</name>
<keyword evidence="2 6" id="KW-0472">Membrane</keyword>
<keyword evidence="5 6" id="KW-0449">Lipoprotein</keyword>
<feature type="signal peptide" evidence="7">
    <location>
        <begin position="1"/>
        <end position="25"/>
    </location>
</feature>
<dbReference type="PROSITE" id="PS51257">
    <property type="entry name" value="PROKAR_LIPOPROTEIN"/>
    <property type="match status" value="1"/>
</dbReference>
<evidence type="ECO:0000313" key="10">
    <source>
        <dbReference type="Proteomes" id="UP000219439"/>
    </source>
</evidence>
<accession>A0A285NHS8</accession>